<dbReference type="Pfam" id="PF00647">
    <property type="entry name" value="EF1G"/>
    <property type="match status" value="1"/>
</dbReference>
<protein>
    <submittedName>
        <fullName evidence="3">Elongation factor 1-gamma</fullName>
    </submittedName>
</protein>
<dbReference type="PROSITE" id="PS50040">
    <property type="entry name" value="EF1G_C"/>
    <property type="match status" value="1"/>
</dbReference>
<keyword evidence="1" id="KW-0648">Protein biosynthesis</keyword>
<evidence type="ECO:0000313" key="3">
    <source>
        <dbReference type="EMBL" id="KAL0487251.1"/>
    </source>
</evidence>
<name>A0AAW2ZEX5_9EUKA</name>
<proteinExistence type="predicted"/>
<dbReference type="GO" id="GO:0005634">
    <property type="term" value="C:nucleus"/>
    <property type="evidence" value="ECO:0007669"/>
    <property type="project" value="TreeGrafter"/>
</dbReference>
<dbReference type="InterPro" id="IPR050802">
    <property type="entry name" value="EF-GSTs"/>
</dbReference>
<dbReference type="Gene3D" id="3.30.70.1010">
    <property type="entry name" value="Translation elongation factor EF1B, gamma chain, conserved domain"/>
    <property type="match status" value="1"/>
</dbReference>
<dbReference type="GO" id="GO:0005737">
    <property type="term" value="C:cytoplasm"/>
    <property type="evidence" value="ECO:0007669"/>
    <property type="project" value="TreeGrafter"/>
</dbReference>
<dbReference type="SUPFAM" id="SSF89942">
    <property type="entry name" value="eEF1-gamma domain"/>
    <property type="match status" value="1"/>
</dbReference>
<evidence type="ECO:0000256" key="1">
    <source>
        <dbReference type="PROSITE-ProRule" id="PRU00519"/>
    </source>
</evidence>
<dbReference type="SMART" id="SM01183">
    <property type="entry name" value="EF1G"/>
    <property type="match status" value="1"/>
</dbReference>
<reference evidence="3 4" key="1">
    <citation type="submission" date="2024-03" db="EMBL/GenBank/DDBJ databases">
        <title>The Acrasis kona genome and developmental transcriptomes reveal deep origins of eukaryotic multicellular pathways.</title>
        <authorList>
            <person name="Sheikh S."/>
            <person name="Fu C.-J."/>
            <person name="Brown M.W."/>
            <person name="Baldauf S.L."/>
        </authorList>
    </citation>
    <scope>NUCLEOTIDE SEQUENCE [LARGE SCALE GENOMIC DNA]</scope>
    <source>
        <strain evidence="3 4">ATCC MYA-3509</strain>
    </source>
</reference>
<feature type="domain" description="EF-1-gamma C-terminal" evidence="2">
    <location>
        <begin position="6"/>
        <end position="167"/>
    </location>
</feature>
<evidence type="ECO:0000313" key="4">
    <source>
        <dbReference type="Proteomes" id="UP001431209"/>
    </source>
</evidence>
<keyword evidence="1 3" id="KW-0251">Elongation factor</keyword>
<comment type="caution">
    <text evidence="3">The sequence shown here is derived from an EMBL/GenBank/DDBJ whole genome shotgun (WGS) entry which is preliminary data.</text>
</comment>
<gene>
    <name evidence="3" type="ORF">AKO1_001138</name>
</gene>
<dbReference type="AlphaFoldDB" id="A0AAW2ZEX5"/>
<organism evidence="3 4">
    <name type="scientific">Acrasis kona</name>
    <dbReference type="NCBI Taxonomy" id="1008807"/>
    <lineage>
        <taxon>Eukaryota</taxon>
        <taxon>Discoba</taxon>
        <taxon>Heterolobosea</taxon>
        <taxon>Tetramitia</taxon>
        <taxon>Eutetramitia</taxon>
        <taxon>Acrasidae</taxon>
        <taxon>Acrasis</taxon>
    </lineage>
</organism>
<dbReference type="PANTHER" id="PTHR43986">
    <property type="entry name" value="ELONGATION FACTOR 1-GAMMA"/>
    <property type="match status" value="1"/>
</dbReference>
<dbReference type="EMBL" id="JAOPGA020001325">
    <property type="protein sequence ID" value="KAL0487251.1"/>
    <property type="molecule type" value="Genomic_DNA"/>
</dbReference>
<dbReference type="InterPro" id="IPR001662">
    <property type="entry name" value="EF1B_G_C"/>
</dbReference>
<keyword evidence="4" id="KW-1185">Reference proteome</keyword>
<sequence>MAEEQTTAPQETQVEKFNLDAFKRHYSNDETVDAIKWLWEHFDATEYSFYDAVFQDNADLKGNAVFMSCNLIGGFFRPLENLHKSAFASAVVLGETSDQEIHMLWLFKGTELPKDITTQDLGIPMAERFTFTKLDVSNEENKKLINDYLLWSDPIKGKKFQDGKIFK</sequence>
<dbReference type="GO" id="GO:0003746">
    <property type="term" value="F:translation elongation factor activity"/>
    <property type="evidence" value="ECO:0007669"/>
    <property type="project" value="UniProtKB-UniRule"/>
</dbReference>
<accession>A0AAW2ZEX5</accession>
<dbReference type="InterPro" id="IPR036433">
    <property type="entry name" value="EF1B_G_C_sf"/>
</dbReference>
<dbReference type="Proteomes" id="UP001431209">
    <property type="component" value="Unassembled WGS sequence"/>
</dbReference>
<evidence type="ECO:0000259" key="2">
    <source>
        <dbReference type="PROSITE" id="PS50040"/>
    </source>
</evidence>
<dbReference type="PANTHER" id="PTHR43986:SF1">
    <property type="entry name" value="ELONGATION FACTOR 1-GAMMA"/>
    <property type="match status" value="1"/>
</dbReference>